<gene>
    <name evidence="2" type="ORF">FJM65_12075</name>
</gene>
<name>A0A501W0J8_9BACT</name>
<dbReference type="Proteomes" id="UP000316727">
    <property type="component" value="Unassembled WGS sequence"/>
</dbReference>
<dbReference type="Gene3D" id="3.90.550.10">
    <property type="entry name" value="Spore Coat Polysaccharide Biosynthesis Protein SpsA, Chain A"/>
    <property type="match status" value="1"/>
</dbReference>
<dbReference type="InterPro" id="IPR001173">
    <property type="entry name" value="Glyco_trans_2-like"/>
</dbReference>
<dbReference type="InterPro" id="IPR029044">
    <property type="entry name" value="Nucleotide-diphossugar_trans"/>
</dbReference>
<dbReference type="AlphaFoldDB" id="A0A501W0J8"/>
<reference evidence="2 3" key="1">
    <citation type="submission" date="2019-06" db="EMBL/GenBank/DDBJ databases">
        <title>A novel bacterium of genus Pontibacter, isolated from marine sediment.</title>
        <authorList>
            <person name="Huang H."/>
            <person name="Mo K."/>
            <person name="Hu Y."/>
        </authorList>
    </citation>
    <scope>NUCLEOTIDE SEQUENCE [LARGE SCALE GENOMIC DNA]</scope>
    <source>
        <strain evidence="2 3">HB172049</strain>
    </source>
</reference>
<evidence type="ECO:0000313" key="3">
    <source>
        <dbReference type="Proteomes" id="UP000316727"/>
    </source>
</evidence>
<proteinExistence type="predicted"/>
<organism evidence="2 3">
    <name type="scientific">Pontibacter mangrovi</name>
    <dbReference type="NCBI Taxonomy" id="2589816"/>
    <lineage>
        <taxon>Bacteria</taxon>
        <taxon>Pseudomonadati</taxon>
        <taxon>Bacteroidota</taxon>
        <taxon>Cytophagia</taxon>
        <taxon>Cytophagales</taxon>
        <taxon>Hymenobacteraceae</taxon>
        <taxon>Pontibacter</taxon>
    </lineage>
</organism>
<sequence>MPMHTPSPLVSVIIPCYNHGRYLQEAIDSVLRQAYPAKELIVVDDGSTDSTRQVARQNKEVRYVFQRNKGLSAARNTGIRHSAGQFLVFLDADDYLYENALQVNVDQLLQNEAVAFSSGAHHILYTDTQLVKPVVKDVTGDYYTHLLRGNFIGMHAAVMFRRWVFDRYRYDTSLKACEDYDLYLKVTRHHPMVYHPQVLAAYRQHGANMSGNPHLMLSTALRALKRQKRHLRTAAEHSAYAQGQAFWKEYYLTIFYDRFSVEPTLAPGDFKMLLTYDRPLLYEYLANKYREKVRRWGRKRIPAGIRSAFKLYWQKK</sequence>
<dbReference type="Pfam" id="PF00535">
    <property type="entry name" value="Glycos_transf_2"/>
    <property type="match status" value="1"/>
</dbReference>
<dbReference type="SUPFAM" id="SSF53448">
    <property type="entry name" value="Nucleotide-diphospho-sugar transferases"/>
    <property type="match status" value="1"/>
</dbReference>
<dbReference type="InterPro" id="IPR050834">
    <property type="entry name" value="Glycosyltransf_2"/>
</dbReference>
<feature type="domain" description="Glycosyltransferase 2-like" evidence="1">
    <location>
        <begin position="11"/>
        <end position="131"/>
    </location>
</feature>
<protein>
    <submittedName>
        <fullName evidence="2">Glycosyltransferase</fullName>
    </submittedName>
</protein>
<dbReference type="RefSeq" id="WP_140621797.1">
    <property type="nucleotide sequence ID" value="NZ_VFRQ01000006.1"/>
</dbReference>
<keyword evidence="2" id="KW-0808">Transferase</keyword>
<comment type="caution">
    <text evidence="2">The sequence shown here is derived from an EMBL/GenBank/DDBJ whole genome shotgun (WGS) entry which is preliminary data.</text>
</comment>
<evidence type="ECO:0000259" key="1">
    <source>
        <dbReference type="Pfam" id="PF00535"/>
    </source>
</evidence>
<dbReference type="EMBL" id="VFRQ01000006">
    <property type="protein sequence ID" value="TPE43493.1"/>
    <property type="molecule type" value="Genomic_DNA"/>
</dbReference>
<accession>A0A501W0J8</accession>
<dbReference type="OrthoDB" id="6307329at2"/>
<keyword evidence="3" id="KW-1185">Reference proteome</keyword>
<evidence type="ECO:0000313" key="2">
    <source>
        <dbReference type="EMBL" id="TPE43493.1"/>
    </source>
</evidence>
<dbReference type="PANTHER" id="PTHR43685:SF11">
    <property type="entry name" value="GLYCOSYLTRANSFERASE TAGX-RELATED"/>
    <property type="match status" value="1"/>
</dbReference>
<dbReference type="GO" id="GO:0016740">
    <property type="term" value="F:transferase activity"/>
    <property type="evidence" value="ECO:0007669"/>
    <property type="project" value="UniProtKB-KW"/>
</dbReference>
<dbReference type="PANTHER" id="PTHR43685">
    <property type="entry name" value="GLYCOSYLTRANSFERASE"/>
    <property type="match status" value="1"/>
</dbReference>